<accession>A0A1H3BKW9</accession>
<dbReference type="Proteomes" id="UP000198816">
    <property type="component" value="Unassembled WGS sequence"/>
</dbReference>
<reference evidence="2" key="1">
    <citation type="submission" date="2016-10" db="EMBL/GenBank/DDBJ databases">
        <authorList>
            <person name="Varghese N."/>
            <person name="Submissions S."/>
        </authorList>
    </citation>
    <scope>NUCLEOTIDE SEQUENCE [LARGE SCALE GENOMIC DNA]</scope>
    <source>
        <strain evidence="2">DSM 217</strain>
    </source>
</reference>
<dbReference type="OrthoDB" id="6120156at2"/>
<organism evidence="1 2">
    <name type="scientific">Thiocapsa roseopersicina</name>
    <dbReference type="NCBI Taxonomy" id="1058"/>
    <lineage>
        <taxon>Bacteria</taxon>
        <taxon>Pseudomonadati</taxon>
        <taxon>Pseudomonadota</taxon>
        <taxon>Gammaproteobacteria</taxon>
        <taxon>Chromatiales</taxon>
        <taxon>Chromatiaceae</taxon>
        <taxon>Thiocapsa</taxon>
    </lineage>
</organism>
<protein>
    <submittedName>
        <fullName evidence="1">Uncharacterized protein</fullName>
    </submittedName>
</protein>
<dbReference type="EMBL" id="FNNZ01000025">
    <property type="protein sequence ID" value="SDX42348.1"/>
    <property type="molecule type" value="Genomic_DNA"/>
</dbReference>
<keyword evidence="2" id="KW-1185">Reference proteome</keyword>
<dbReference type="RefSeq" id="WP_093036628.1">
    <property type="nucleotide sequence ID" value="NZ_FNNZ01000025.1"/>
</dbReference>
<evidence type="ECO:0000313" key="1">
    <source>
        <dbReference type="EMBL" id="SDX42348.1"/>
    </source>
</evidence>
<gene>
    <name evidence="1" type="ORF">SAMN05421783_12538</name>
</gene>
<dbReference type="AlphaFoldDB" id="A0A1H3BKW9"/>
<dbReference type="STRING" id="1058.SAMN05421783_12538"/>
<name>A0A1H3BKW9_THIRO</name>
<sequence length="174" mass="19549">MDPLSAAFAAYLNTFSTTLTNSMQAQNNYDVQAHVVEHEGYSITFQHRLWKIQDDSVCADLRQDLTRYSGCTEAARNWFRGACGRLNNNPTDHWSNAKLKTMYCNAAVSYQPTIAAIEWSAPSEPNVLRSAREACSLARVAVLGENTAEQRRRKAEACNHYEMLKGQTSIADHE</sequence>
<proteinExistence type="predicted"/>
<evidence type="ECO:0000313" key="2">
    <source>
        <dbReference type="Proteomes" id="UP000198816"/>
    </source>
</evidence>